<protein>
    <submittedName>
        <fullName evidence="2">Uncharacterized protein</fullName>
    </submittedName>
</protein>
<dbReference type="Proteomes" id="UP001419268">
    <property type="component" value="Unassembled WGS sequence"/>
</dbReference>
<evidence type="ECO:0000256" key="1">
    <source>
        <dbReference type="SAM" id="MobiDB-lite"/>
    </source>
</evidence>
<proteinExistence type="predicted"/>
<evidence type="ECO:0000313" key="3">
    <source>
        <dbReference type="Proteomes" id="UP001419268"/>
    </source>
</evidence>
<gene>
    <name evidence="2" type="ORF">Scep_025100</name>
</gene>
<feature type="compositionally biased region" description="Basic and acidic residues" evidence="1">
    <location>
        <begin position="42"/>
        <end position="67"/>
    </location>
</feature>
<reference evidence="2 3" key="1">
    <citation type="submission" date="2024-01" db="EMBL/GenBank/DDBJ databases">
        <title>Genome assemblies of Stephania.</title>
        <authorList>
            <person name="Yang L."/>
        </authorList>
    </citation>
    <scope>NUCLEOTIDE SEQUENCE [LARGE SCALE GENOMIC DNA]</scope>
    <source>
        <strain evidence="2">JXDWG</strain>
        <tissue evidence="2">Leaf</tissue>
    </source>
</reference>
<keyword evidence="3" id="KW-1185">Reference proteome</keyword>
<evidence type="ECO:0000313" key="2">
    <source>
        <dbReference type="EMBL" id="KAK9101670.1"/>
    </source>
</evidence>
<organism evidence="2 3">
    <name type="scientific">Stephania cephalantha</name>
    <dbReference type="NCBI Taxonomy" id="152367"/>
    <lineage>
        <taxon>Eukaryota</taxon>
        <taxon>Viridiplantae</taxon>
        <taxon>Streptophyta</taxon>
        <taxon>Embryophyta</taxon>
        <taxon>Tracheophyta</taxon>
        <taxon>Spermatophyta</taxon>
        <taxon>Magnoliopsida</taxon>
        <taxon>Ranunculales</taxon>
        <taxon>Menispermaceae</taxon>
        <taxon>Menispermoideae</taxon>
        <taxon>Cissampelideae</taxon>
        <taxon>Stephania</taxon>
    </lineage>
</organism>
<dbReference type="AlphaFoldDB" id="A0AAP0HZ18"/>
<feature type="region of interest" description="Disordered" evidence="1">
    <location>
        <begin position="42"/>
        <end position="77"/>
    </location>
</feature>
<name>A0AAP0HZ18_9MAGN</name>
<sequence length="110" mass="12798">MRVEVRFNRELDGAWSEDGYYPSPTSWPWLAKTHNWDVELSQMKKRESKREKKKVGVEKEGGLKKVLGEGTNPKPRRNLNEKILINHIRSIATYVSEALTTKGRAWCRTV</sequence>
<accession>A0AAP0HZ18</accession>
<comment type="caution">
    <text evidence="2">The sequence shown here is derived from an EMBL/GenBank/DDBJ whole genome shotgun (WGS) entry which is preliminary data.</text>
</comment>
<dbReference type="EMBL" id="JBBNAG010000010">
    <property type="protein sequence ID" value="KAK9101670.1"/>
    <property type="molecule type" value="Genomic_DNA"/>
</dbReference>